<dbReference type="EMBL" id="LUHQ01000004">
    <property type="protein sequence ID" value="OAO99744.1"/>
    <property type="molecule type" value="Genomic_DNA"/>
</dbReference>
<protein>
    <recommendedName>
        <fullName evidence="7">X8 domain-containing protein</fullName>
    </recommendedName>
</protein>
<keyword evidence="2" id="KW-0336">GPI-anchor</keyword>
<dbReference type="InterPro" id="IPR044788">
    <property type="entry name" value="X8_dom_prot"/>
</dbReference>
<dbReference type="PANTHER" id="PTHR31044:SF130">
    <property type="entry name" value="CARBOHYDRATE-BINDING X8 DOMAIN SUPERFAMILY PROTEIN"/>
    <property type="match status" value="1"/>
</dbReference>
<keyword evidence="2" id="KW-0472">Membrane</keyword>
<evidence type="ECO:0000256" key="4">
    <source>
        <dbReference type="ARBA" id="ARBA00023157"/>
    </source>
</evidence>
<accession>A0A178V309</accession>
<dbReference type="PANTHER" id="PTHR31044">
    <property type="entry name" value="BETA-1,3 GLUCANASE"/>
    <property type="match status" value="1"/>
</dbReference>
<keyword evidence="4" id="KW-1015">Disulfide bond</keyword>
<feature type="domain" description="X8" evidence="7">
    <location>
        <begin position="30"/>
        <end position="114"/>
    </location>
</feature>
<comment type="caution">
    <text evidence="8">The sequence shown here is derived from an EMBL/GenBank/DDBJ whole genome shotgun (WGS) entry which is preliminary data.</text>
</comment>
<evidence type="ECO:0000256" key="3">
    <source>
        <dbReference type="ARBA" id="ARBA00022729"/>
    </source>
</evidence>
<evidence type="ECO:0000256" key="1">
    <source>
        <dbReference type="ARBA" id="ARBA00004609"/>
    </source>
</evidence>
<evidence type="ECO:0000313" key="9">
    <source>
        <dbReference type="Proteomes" id="UP000078284"/>
    </source>
</evidence>
<sequence>MAKISSPLTLLFIMLSSIMINHIHVASSKTWCIATLIATNAQLQANINFACSQGVDCRPIRPGGSCFIPNNLANHASFVMNSYYQTHGRTNQACSFKNTGTFAATDPSFGKCVYAS</sequence>
<reference evidence="9" key="1">
    <citation type="journal article" date="2016" name="Proc. Natl. Acad. Sci. U.S.A.">
        <title>Chromosome-level assembly of Arabidopsis thaliana Ler reveals the extent of translocation and inversion polymorphisms.</title>
        <authorList>
            <person name="Zapata L."/>
            <person name="Ding J."/>
            <person name="Willing E.M."/>
            <person name="Hartwig B."/>
            <person name="Bezdan D."/>
            <person name="Jiao W.B."/>
            <person name="Patel V."/>
            <person name="Velikkakam James G."/>
            <person name="Koornneef M."/>
            <person name="Ossowski S."/>
            <person name="Schneeberger K."/>
        </authorList>
    </citation>
    <scope>NUCLEOTIDE SEQUENCE [LARGE SCALE GENOMIC DNA]</scope>
    <source>
        <strain evidence="9">cv. Landsberg erecta</strain>
    </source>
</reference>
<dbReference type="FunFam" id="1.20.58.1040:FF:000003">
    <property type="entry name" value="glucan endo-1,3-beta-glucosidase 7"/>
    <property type="match status" value="1"/>
</dbReference>
<keyword evidence="5" id="KW-0449">Lipoprotein</keyword>
<dbReference type="GO" id="GO:0005886">
    <property type="term" value="C:plasma membrane"/>
    <property type="evidence" value="ECO:0007669"/>
    <property type="project" value="UniProtKB-SubCell"/>
</dbReference>
<dbReference type="Proteomes" id="UP000078284">
    <property type="component" value="Chromosome 4"/>
</dbReference>
<keyword evidence="3 6" id="KW-0732">Signal</keyword>
<dbReference type="SMART" id="SM00768">
    <property type="entry name" value="X8"/>
    <property type="match status" value="1"/>
</dbReference>
<name>A0A178V309_ARATH</name>
<proteinExistence type="predicted"/>
<evidence type="ECO:0000256" key="5">
    <source>
        <dbReference type="ARBA" id="ARBA00023288"/>
    </source>
</evidence>
<evidence type="ECO:0000256" key="2">
    <source>
        <dbReference type="ARBA" id="ARBA00022622"/>
    </source>
</evidence>
<evidence type="ECO:0000313" key="8">
    <source>
        <dbReference type="EMBL" id="OAO99744.1"/>
    </source>
</evidence>
<evidence type="ECO:0000259" key="7">
    <source>
        <dbReference type="SMART" id="SM00768"/>
    </source>
</evidence>
<feature type="signal peptide" evidence="6">
    <location>
        <begin position="1"/>
        <end position="28"/>
    </location>
</feature>
<comment type="subcellular location">
    <subcellularLocation>
        <location evidence="1">Cell membrane</location>
        <topology evidence="1">Lipid-anchor</topology>
        <topology evidence="1">GPI-anchor</topology>
    </subcellularLocation>
</comment>
<keyword evidence="2" id="KW-0325">Glycoprotein</keyword>
<dbReference type="GO" id="GO:0009506">
    <property type="term" value="C:plasmodesma"/>
    <property type="evidence" value="ECO:0007669"/>
    <property type="project" value="UniProtKB-ARBA"/>
</dbReference>
<organism evidence="8 9">
    <name type="scientific">Arabidopsis thaliana</name>
    <name type="common">Mouse-ear cress</name>
    <dbReference type="NCBI Taxonomy" id="3702"/>
    <lineage>
        <taxon>Eukaryota</taxon>
        <taxon>Viridiplantae</taxon>
        <taxon>Streptophyta</taxon>
        <taxon>Embryophyta</taxon>
        <taxon>Tracheophyta</taxon>
        <taxon>Spermatophyta</taxon>
        <taxon>Magnoliopsida</taxon>
        <taxon>eudicotyledons</taxon>
        <taxon>Gunneridae</taxon>
        <taxon>Pentapetalae</taxon>
        <taxon>rosids</taxon>
        <taxon>malvids</taxon>
        <taxon>Brassicales</taxon>
        <taxon>Brassicaceae</taxon>
        <taxon>Camelineae</taxon>
        <taxon>Arabidopsis</taxon>
    </lineage>
</organism>
<gene>
    <name evidence="8" type="ordered locus">AXX17_At4g10640</name>
</gene>
<dbReference type="AlphaFoldDB" id="A0A178V309"/>
<dbReference type="GO" id="GO:0098552">
    <property type="term" value="C:side of membrane"/>
    <property type="evidence" value="ECO:0007669"/>
    <property type="project" value="UniProtKB-KW"/>
</dbReference>
<dbReference type="Pfam" id="PF07983">
    <property type="entry name" value="X8"/>
    <property type="match status" value="1"/>
</dbReference>
<dbReference type="Gene3D" id="1.20.58.1040">
    <property type="match status" value="1"/>
</dbReference>
<feature type="chain" id="PRO_5008094620" description="X8 domain-containing protein" evidence="6">
    <location>
        <begin position="29"/>
        <end position="116"/>
    </location>
</feature>
<dbReference type="InterPro" id="IPR012946">
    <property type="entry name" value="X8"/>
</dbReference>
<evidence type="ECO:0000256" key="6">
    <source>
        <dbReference type="SAM" id="SignalP"/>
    </source>
</evidence>